<sequence>MTTKRNLLLCFDAFGTIFEPKRSVFQQYAEVARQLGLGGFSDHDVSDAFKQAFKQESKEHPNYGKKSDMGAERWWTNIITNTFRPLLPEGQQLPKELAPRLLTRFGSKEGYHIFPDFIPTLRAFQQRPQSSPFDKVVIGVITNSDDRVPGILSSLGLRVSPLRYGLPPPRDRGVYSGDTFELDNFDIHFHCMSYDVGFEKPEKRIFEAADEMLCKTLDAAGLAGEASVPGQEWLKVYVGDDYAKDGEGAMAAGWQSVIVDRSNAGEDRRIRWVDRGDSVDVSGAPGRSVVGVADLNGFRDSVLGIGQ</sequence>
<evidence type="ECO:0000313" key="2">
    <source>
        <dbReference type="Proteomes" id="UP000799441"/>
    </source>
</evidence>
<dbReference type="OrthoDB" id="444127at2759"/>
<dbReference type="InterPro" id="IPR051828">
    <property type="entry name" value="HAD-like_hydrolase_domain"/>
</dbReference>
<dbReference type="Gene3D" id="3.40.50.1000">
    <property type="entry name" value="HAD superfamily/HAD-like"/>
    <property type="match status" value="1"/>
</dbReference>
<organism evidence="1 2">
    <name type="scientific">Polychaeton citri CBS 116435</name>
    <dbReference type="NCBI Taxonomy" id="1314669"/>
    <lineage>
        <taxon>Eukaryota</taxon>
        <taxon>Fungi</taxon>
        <taxon>Dikarya</taxon>
        <taxon>Ascomycota</taxon>
        <taxon>Pezizomycotina</taxon>
        <taxon>Dothideomycetes</taxon>
        <taxon>Dothideomycetidae</taxon>
        <taxon>Capnodiales</taxon>
        <taxon>Capnodiaceae</taxon>
        <taxon>Polychaeton</taxon>
    </lineage>
</organism>
<name>A0A9P4QFY1_9PEZI</name>
<dbReference type="EMBL" id="MU003769">
    <property type="protein sequence ID" value="KAF2725095.1"/>
    <property type="molecule type" value="Genomic_DNA"/>
</dbReference>
<evidence type="ECO:0000313" key="1">
    <source>
        <dbReference type="EMBL" id="KAF2725095.1"/>
    </source>
</evidence>
<dbReference type="Gene3D" id="1.10.150.720">
    <property type="entry name" value="Haloacid dehalogenase-like hydrolase"/>
    <property type="match status" value="1"/>
</dbReference>
<accession>A0A9P4QFY1</accession>
<dbReference type="InterPro" id="IPR023214">
    <property type="entry name" value="HAD_sf"/>
</dbReference>
<gene>
    <name evidence="1" type="ORF">K431DRAFT_309754</name>
</gene>
<dbReference type="Pfam" id="PF00702">
    <property type="entry name" value="Hydrolase"/>
    <property type="match status" value="1"/>
</dbReference>
<keyword evidence="1" id="KW-0378">Hydrolase</keyword>
<dbReference type="PANTHER" id="PTHR46191:SF2">
    <property type="entry name" value="HALOACID DEHALOGENASE-LIKE HYDROLASE DOMAIN-CONTAINING PROTEIN 3"/>
    <property type="match status" value="1"/>
</dbReference>
<dbReference type="InterPro" id="IPR036412">
    <property type="entry name" value="HAD-like_sf"/>
</dbReference>
<keyword evidence="2" id="KW-1185">Reference proteome</keyword>
<reference evidence="1" key="1">
    <citation type="journal article" date="2020" name="Stud. Mycol.">
        <title>101 Dothideomycetes genomes: a test case for predicting lifestyles and emergence of pathogens.</title>
        <authorList>
            <person name="Haridas S."/>
            <person name="Albert R."/>
            <person name="Binder M."/>
            <person name="Bloem J."/>
            <person name="Labutti K."/>
            <person name="Salamov A."/>
            <person name="Andreopoulos B."/>
            <person name="Baker S."/>
            <person name="Barry K."/>
            <person name="Bills G."/>
            <person name="Bluhm B."/>
            <person name="Cannon C."/>
            <person name="Castanera R."/>
            <person name="Culley D."/>
            <person name="Daum C."/>
            <person name="Ezra D."/>
            <person name="Gonzalez J."/>
            <person name="Henrissat B."/>
            <person name="Kuo A."/>
            <person name="Liang C."/>
            <person name="Lipzen A."/>
            <person name="Lutzoni F."/>
            <person name="Magnuson J."/>
            <person name="Mondo S."/>
            <person name="Nolan M."/>
            <person name="Ohm R."/>
            <person name="Pangilinan J."/>
            <person name="Park H.-J."/>
            <person name="Ramirez L."/>
            <person name="Alfaro M."/>
            <person name="Sun H."/>
            <person name="Tritt A."/>
            <person name="Yoshinaga Y."/>
            <person name="Zwiers L.-H."/>
            <person name="Turgeon B."/>
            <person name="Goodwin S."/>
            <person name="Spatafora J."/>
            <person name="Crous P."/>
            <person name="Grigoriev I."/>
        </authorList>
    </citation>
    <scope>NUCLEOTIDE SEQUENCE</scope>
    <source>
        <strain evidence="1">CBS 116435</strain>
    </source>
</reference>
<dbReference type="SUPFAM" id="SSF56784">
    <property type="entry name" value="HAD-like"/>
    <property type="match status" value="1"/>
</dbReference>
<dbReference type="InterPro" id="IPR044924">
    <property type="entry name" value="HAD-SF_hydro_IA_REG-2-like_cap"/>
</dbReference>
<dbReference type="Proteomes" id="UP000799441">
    <property type="component" value="Unassembled WGS sequence"/>
</dbReference>
<dbReference type="GO" id="GO:0005634">
    <property type="term" value="C:nucleus"/>
    <property type="evidence" value="ECO:0007669"/>
    <property type="project" value="TreeGrafter"/>
</dbReference>
<comment type="caution">
    <text evidence="1">The sequence shown here is derived from an EMBL/GenBank/DDBJ whole genome shotgun (WGS) entry which is preliminary data.</text>
</comment>
<dbReference type="GO" id="GO:0016787">
    <property type="term" value="F:hydrolase activity"/>
    <property type="evidence" value="ECO:0007669"/>
    <property type="project" value="UniProtKB-KW"/>
</dbReference>
<dbReference type="PANTHER" id="PTHR46191">
    <property type="match status" value="1"/>
</dbReference>
<dbReference type="AlphaFoldDB" id="A0A9P4QFY1"/>
<proteinExistence type="predicted"/>
<protein>
    <submittedName>
        <fullName evidence="1">Haloacid dehalogenase-like hydrolase</fullName>
    </submittedName>
</protein>